<dbReference type="EMBL" id="PGTD01000016">
    <property type="protein sequence ID" value="PJE29022.1"/>
    <property type="molecule type" value="Genomic_DNA"/>
</dbReference>
<organism evidence="2 3">
    <name type="scientific">Pseudooceanicola antarcticus</name>
    <dbReference type="NCBI Taxonomy" id="1247613"/>
    <lineage>
        <taxon>Bacteria</taxon>
        <taxon>Pseudomonadati</taxon>
        <taxon>Pseudomonadota</taxon>
        <taxon>Alphaproteobacteria</taxon>
        <taxon>Rhodobacterales</taxon>
        <taxon>Paracoccaceae</taxon>
        <taxon>Pseudooceanicola</taxon>
    </lineage>
</organism>
<evidence type="ECO:0000313" key="2">
    <source>
        <dbReference type="EMBL" id="SNY47169.1"/>
    </source>
</evidence>
<dbReference type="Proteomes" id="UP000231702">
    <property type="component" value="Unassembled WGS sequence"/>
</dbReference>
<name>A0A285IGT0_9RHOB</name>
<dbReference type="EMBL" id="OBEA01000002">
    <property type="protein sequence ID" value="SNY47169.1"/>
    <property type="molecule type" value="Genomic_DNA"/>
</dbReference>
<dbReference type="Proteomes" id="UP000231655">
    <property type="component" value="Unassembled WGS sequence"/>
</dbReference>
<gene>
    <name evidence="1" type="ORF">CVM39_11280</name>
    <name evidence="2" type="ORF">SAMN06297129_1112</name>
</gene>
<evidence type="ECO:0000313" key="3">
    <source>
        <dbReference type="Proteomes" id="UP000231655"/>
    </source>
</evidence>
<keyword evidence="4" id="KW-1185">Reference proteome</keyword>
<evidence type="ECO:0000313" key="4">
    <source>
        <dbReference type="Proteomes" id="UP000231702"/>
    </source>
</evidence>
<dbReference type="AlphaFoldDB" id="A0A285IGT0"/>
<proteinExistence type="predicted"/>
<dbReference type="RefSeq" id="WP_097144888.1">
    <property type="nucleotide sequence ID" value="NZ_OBEA01000002.1"/>
</dbReference>
<sequence length="71" mass="8007">MSTQSLTTNVSALPRASRAPFSRVLSMLAVRRERRALNSLDVSRLEDLGITRDAARREASKPIWDLPVRPF</sequence>
<reference evidence="1 4" key="2">
    <citation type="journal article" date="2018" name="Int. J. Syst. Evol. Microbiol.">
        <title>Pseudooceanicola lipolyticus sp. nov., a marine alphaproteobacterium, reclassification of Oceanicola flagellatus as Pseudooceanicola flagellatus comb. nov. and emended description of the genus Pseudooceanicola.</title>
        <authorList>
            <person name="Huang M.-M."/>
            <person name="Guo L.-L."/>
            <person name="Wu Y.-H."/>
            <person name="Lai Q.-L."/>
            <person name="Shao Z.-Z."/>
            <person name="Wang C.-S."/>
            <person name="Wu M."/>
            <person name="Xu X.-W."/>
        </authorList>
    </citation>
    <scope>NUCLEOTIDE SEQUENCE [LARGE SCALE GENOMIC DNA]</scope>
    <source>
        <strain evidence="1 4">Ar-45</strain>
    </source>
</reference>
<reference evidence="2 3" key="1">
    <citation type="submission" date="2017-09" db="EMBL/GenBank/DDBJ databases">
        <authorList>
            <person name="Ehlers B."/>
            <person name="Leendertz F.H."/>
        </authorList>
    </citation>
    <scope>NUCLEOTIDE SEQUENCE [LARGE SCALE GENOMIC DNA]</scope>
    <source>
        <strain evidence="2 3">CGMCC 1.12662</strain>
    </source>
</reference>
<evidence type="ECO:0000313" key="1">
    <source>
        <dbReference type="EMBL" id="PJE29022.1"/>
    </source>
</evidence>
<dbReference type="OrthoDB" id="8096613at2"/>
<protein>
    <submittedName>
        <fullName evidence="2">Uncharacterized conserved protein YjiS, DUF1127 family</fullName>
    </submittedName>
</protein>
<accession>A0A285IGT0</accession>